<name>A0A1J5RJ51_9ZZZZ</name>
<dbReference type="InterPro" id="IPR029046">
    <property type="entry name" value="LolA/LolB/LppX"/>
</dbReference>
<dbReference type="CDD" id="cd16325">
    <property type="entry name" value="LolA"/>
    <property type="match status" value="1"/>
</dbReference>
<dbReference type="SUPFAM" id="SSF89392">
    <property type="entry name" value="Prokaryotic lipoproteins and lipoprotein localization factors"/>
    <property type="match status" value="1"/>
</dbReference>
<dbReference type="EMBL" id="MLJW01000154">
    <property type="protein sequence ID" value="OIQ96102.1"/>
    <property type="molecule type" value="Genomic_DNA"/>
</dbReference>
<protein>
    <recommendedName>
        <fullName evidence="2">Lipoprotein chaperone</fullName>
    </recommendedName>
</protein>
<gene>
    <name evidence="1" type="ORF">GALL_218560</name>
</gene>
<dbReference type="InterPro" id="IPR004564">
    <property type="entry name" value="OM_lipoprot_carrier_LolA-like"/>
</dbReference>
<organism evidence="1">
    <name type="scientific">mine drainage metagenome</name>
    <dbReference type="NCBI Taxonomy" id="410659"/>
    <lineage>
        <taxon>unclassified sequences</taxon>
        <taxon>metagenomes</taxon>
        <taxon>ecological metagenomes</taxon>
    </lineage>
</organism>
<dbReference type="Pfam" id="PF19574">
    <property type="entry name" value="LolA_3"/>
    <property type="match status" value="1"/>
</dbReference>
<evidence type="ECO:0008006" key="2">
    <source>
        <dbReference type="Google" id="ProtNLM"/>
    </source>
</evidence>
<proteinExistence type="predicted"/>
<accession>A0A1J5RJ51</accession>
<dbReference type="AlphaFoldDB" id="A0A1J5RJ51"/>
<sequence length="196" mass="22310">MRFLLLLLCLVSAPAFAEEDRNRDTTEWGLPQLMHSLAQRQGSHGTFIERKYLSVLNRPLESSGTLKFQAPGHLEKHTLAPKAEDLVLDQGVLTIDSKAHNIRRTLVLQEYPAVWAFVESIRSTLAGDQATLERFYRITLEGDAAKWRMRLLPIEQKTREMVREIVITGRGDRVAEIEMRESNGDHSSMTVVEETP</sequence>
<comment type="caution">
    <text evidence="1">The sequence shown here is derived from an EMBL/GenBank/DDBJ whole genome shotgun (WGS) entry which is preliminary data.</text>
</comment>
<evidence type="ECO:0000313" key="1">
    <source>
        <dbReference type="EMBL" id="OIQ96102.1"/>
    </source>
</evidence>
<reference evidence="1" key="1">
    <citation type="submission" date="2016-10" db="EMBL/GenBank/DDBJ databases">
        <title>Sequence of Gallionella enrichment culture.</title>
        <authorList>
            <person name="Poehlein A."/>
            <person name="Muehling M."/>
            <person name="Daniel R."/>
        </authorList>
    </citation>
    <scope>NUCLEOTIDE SEQUENCE</scope>
</reference>
<dbReference type="Gene3D" id="2.50.20.10">
    <property type="entry name" value="Lipoprotein localisation LolA/LolB/LppX"/>
    <property type="match status" value="1"/>
</dbReference>